<feature type="compositionally biased region" description="Basic and acidic residues" evidence="1">
    <location>
        <begin position="62"/>
        <end position="72"/>
    </location>
</feature>
<protein>
    <submittedName>
        <fullName evidence="2">Uncharacterized protein</fullName>
    </submittedName>
</protein>
<proteinExistence type="predicted"/>
<keyword evidence="3" id="KW-1185">Reference proteome</keyword>
<accession>A0ABQ4Z6V5</accession>
<organism evidence="2 3">
    <name type="scientific">Tanacetum coccineum</name>
    <dbReference type="NCBI Taxonomy" id="301880"/>
    <lineage>
        <taxon>Eukaryota</taxon>
        <taxon>Viridiplantae</taxon>
        <taxon>Streptophyta</taxon>
        <taxon>Embryophyta</taxon>
        <taxon>Tracheophyta</taxon>
        <taxon>Spermatophyta</taxon>
        <taxon>Magnoliopsida</taxon>
        <taxon>eudicotyledons</taxon>
        <taxon>Gunneridae</taxon>
        <taxon>Pentapetalae</taxon>
        <taxon>asterids</taxon>
        <taxon>campanulids</taxon>
        <taxon>Asterales</taxon>
        <taxon>Asteraceae</taxon>
        <taxon>Asteroideae</taxon>
        <taxon>Anthemideae</taxon>
        <taxon>Anthemidinae</taxon>
        <taxon>Tanacetum</taxon>
    </lineage>
</organism>
<name>A0ABQ4Z6V5_9ASTR</name>
<gene>
    <name evidence="2" type="ORF">Tco_0751418</name>
</gene>
<dbReference type="Proteomes" id="UP001151760">
    <property type="component" value="Unassembled WGS sequence"/>
</dbReference>
<evidence type="ECO:0000313" key="2">
    <source>
        <dbReference type="EMBL" id="GJS84877.1"/>
    </source>
</evidence>
<dbReference type="EMBL" id="BQNB010011008">
    <property type="protein sequence ID" value="GJS84877.1"/>
    <property type="molecule type" value="Genomic_DNA"/>
</dbReference>
<comment type="caution">
    <text evidence="2">The sequence shown here is derived from an EMBL/GenBank/DDBJ whole genome shotgun (WGS) entry which is preliminary data.</text>
</comment>
<evidence type="ECO:0000313" key="3">
    <source>
        <dbReference type="Proteomes" id="UP001151760"/>
    </source>
</evidence>
<sequence>MVFCLSLQEQLLDLQDAKATQAKEIATLKKKIKKLERKRRSKPTSFKRFKKAGIVRRKKSSKVKESLGDQEDSSKQGRIIEALDADNEVTLEDNADLMFDTSVLEGDEVVANIDEVIVEPEVVTTVSGPTTTTDELTLAQTLIEIAKSKKVKAITTVATSVTTAAVTSPPKAKGTIFLDPEE</sequence>
<feature type="compositionally biased region" description="Basic residues" evidence="1">
    <location>
        <begin position="34"/>
        <end position="61"/>
    </location>
</feature>
<feature type="region of interest" description="Disordered" evidence="1">
    <location>
        <begin position="34"/>
        <end position="72"/>
    </location>
</feature>
<reference evidence="2" key="1">
    <citation type="journal article" date="2022" name="Int. J. Mol. Sci.">
        <title>Draft Genome of Tanacetum Coccineum: Genomic Comparison of Closely Related Tanacetum-Family Plants.</title>
        <authorList>
            <person name="Yamashiro T."/>
            <person name="Shiraishi A."/>
            <person name="Nakayama K."/>
            <person name="Satake H."/>
        </authorList>
    </citation>
    <scope>NUCLEOTIDE SEQUENCE</scope>
</reference>
<evidence type="ECO:0000256" key="1">
    <source>
        <dbReference type="SAM" id="MobiDB-lite"/>
    </source>
</evidence>
<reference evidence="2" key="2">
    <citation type="submission" date="2022-01" db="EMBL/GenBank/DDBJ databases">
        <authorList>
            <person name="Yamashiro T."/>
            <person name="Shiraishi A."/>
            <person name="Satake H."/>
            <person name="Nakayama K."/>
        </authorList>
    </citation>
    <scope>NUCLEOTIDE SEQUENCE</scope>
</reference>